<dbReference type="RefSeq" id="WP_098457846.1">
    <property type="nucleotide sequence ID" value="NZ_PDJH01000001.1"/>
</dbReference>
<dbReference type="OrthoDB" id="9774495at2"/>
<name>A0A2A9EEI9_9MICO</name>
<comment type="caution">
    <text evidence="5">The sequence shown here is derived from an EMBL/GenBank/DDBJ whole genome shotgun (WGS) entry which is preliminary data.</text>
</comment>
<evidence type="ECO:0000313" key="6">
    <source>
        <dbReference type="Proteomes" id="UP000221394"/>
    </source>
</evidence>
<accession>A0A2A9EEI9</accession>
<dbReference type="InterPro" id="IPR015422">
    <property type="entry name" value="PyrdxlP-dep_Trfase_small"/>
</dbReference>
<evidence type="ECO:0000256" key="3">
    <source>
        <dbReference type="ARBA" id="ARBA00022898"/>
    </source>
</evidence>
<dbReference type="PANTHER" id="PTHR48097:SF5">
    <property type="entry name" value="LOW SPECIFICITY L-THREONINE ALDOLASE"/>
    <property type="match status" value="1"/>
</dbReference>
<dbReference type="GO" id="GO:0016829">
    <property type="term" value="F:lyase activity"/>
    <property type="evidence" value="ECO:0007669"/>
    <property type="project" value="InterPro"/>
</dbReference>
<comment type="similarity">
    <text evidence="2">Belongs to the threonine aldolase family.</text>
</comment>
<dbReference type="Proteomes" id="UP000221394">
    <property type="component" value="Unassembled WGS sequence"/>
</dbReference>
<dbReference type="InterPro" id="IPR015421">
    <property type="entry name" value="PyrdxlP-dep_Trfase_major"/>
</dbReference>
<protein>
    <submittedName>
        <fullName evidence="5">L-threonine aldolase</fullName>
    </submittedName>
</protein>
<evidence type="ECO:0000256" key="2">
    <source>
        <dbReference type="ARBA" id="ARBA00006966"/>
    </source>
</evidence>
<keyword evidence="3" id="KW-0663">Pyridoxal phosphate</keyword>
<dbReference type="InterPro" id="IPR015424">
    <property type="entry name" value="PyrdxlP-dep_Trfase"/>
</dbReference>
<gene>
    <name evidence="5" type="ORF">ATL41_1429</name>
</gene>
<dbReference type="Pfam" id="PF01212">
    <property type="entry name" value="Beta_elim_lyase"/>
    <property type="match status" value="1"/>
</dbReference>
<evidence type="ECO:0000259" key="4">
    <source>
        <dbReference type="Pfam" id="PF01212"/>
    </source>
</evidence>
<dbReference type="EMBL" id="PDJH01000001">
    <property type="protein sequence ID" value="PFG36695.1"/>
    <property type="molecule type" value="Genomic_DNA"/>
</dbReference>
<dbReference type="GO" id="GO:0006520">
    <property type="term" value="P:amino acid metabolic process"/>
    <property type="evidence" value="ECO:0007669"/>
    <property type="project" value="InterPro"/>
</dbReference>
<sequence>MTISLGSDNHAGIHPEVLAAIAEVNVGRAPAYGDDPWTARLEEVLRGHLGETARAFPVLTGTGANVLGLSAAVPRWGAVVCARTAHVMGDEGGAPEKFAGLKLLPVDAPDGRLTPELVAPLLEGRDDVHRAEPAVVSITQATELGTLYTPEQVAELAAQAHEHGLLLHVDGARIANAAAALDLPLRALTTDVGVDLLSLGGTKNGALAAEAVVVLDASTARGAQVAEGVRRLRMSGMQLASKSRFVAAQLLALFDGDLWLRNARAANAAAARLRAGIDERVAAGLLPGVVPAYATDVNGVFVELPERVAAALRPGFVFYDWPGEPGVVRLMCGFDATEDDVDGFLEALTVAARDA</sequence>
<keyword evidence="6" id="KW-1185">Reference proteome</keyword>
<proteinExistence type="inferred from homology"/>
<evidence type="ECO:0000313" key="5">
    <source>
        <dbReference type="EMBL" id="PFG36695.1"/>
    </source>
</evidence>
<dbReference type="PANTHER" id="PTHR48097">
    <property type="entry name" value="L-THREONINE ALDOLASE-RELATED"/>
    <property type="match status" value="1"/>
</dbReference>
<dbReference type="Gene3D" id="3.40.640.10">
    <property type="entry name" value="Type I PLP-dependent aspartate aminotransferase-like (Major domain)"/>
    <property type="match status" value="1"/>
</dbReference>
<comment type="cofactor">
    <cofactor evidence="1">
        <name>pyridoxal 5'-phosphate</name>
        <dbReference type="ChEBI" id="CHEBI:597326"/>
    </cofactor>
</comment>
<organism evidence="5 6">
    <name type="scientific">Flavimobilis soli</name>
    <dbReference type="NCBI Taxonomy" id="442709"/>
    <lineage>
        <taxon>Bacteria</taxon>
        <taxon>Bacillati</taxon>
        <taxon>Actinomycetota</taxon>
        <taxon>Actinomycetes</taxon>
        <taxon>Micrococcales</taxon>
        <taxon>Jonesiaceae</taxon>
        <taxon>Flavimobilis</taxon>
    </lineage>
</organism>
<evidence type="ECO:0000256" key="1">
    <source>
        <dbReference type="ARBA" id="ARBA00001933"/>
    </source>
</evidence>
<dbReference type="SUPFAM" id="SSF53383">
    <property type="entry name" value="PLP-dependent transferases"/>
    <property type="match status" value="1"/>
</dbReference>
<feature type="domain" description="Aromatic amino acid beta-eliminating lyase/threonine aldolase" evidence="4">
    <location>
        <begin position="5"/>
        <end position="279"/>
    </location>
</feature>
<dbReference type="Gene3D" id="3.90.1150.10">
    <property type="entry name" value="Aspartate Aminotransferase, domain 1"/>
    <property type="match status" value="1"/>
</dbReference>
<dbReference type="AlphaFoldDB" id="A0A2A9EEI9"/>
<reference evidence="5 6" key="1">
    <citation type="submission" date="2017-10" db="EMBL/GenBank/DDBJ databases">
        <title>Sequencing the genomes of 1000 actinobacteria strains.</title>
        <authorList>
            <person name="Klenk H.-P."/>
        </authorList>
    </citation>
    <scope>NUCLEOTIDE SEQUENCE [LARGE SCALE GENOMIC DNA]</scope>
    <source>
        <strain evidence="5 6">DSM 21574</strain>
    </source>
</reference>
<dbReference type="InterPro" id="IPR001597">
    <property type="entry name" value="ArAA_b-elim_lyase/Thr_aldolase"/>
</dbReference>